<organism evidence="4 5">
    <name type="scientific">Paenibacillus paeoniae</name>
    <dbReference type="NCBI Taxonomy" id="2292705"/>
    <lineage>
        <taxon>Bacteria</taxon>
        <taxon>Bacillati</taxon>
        <taxon>Bacillota</taxon>
        <taxon>Bacilli</taxon>
        <taxon>Bacillales</taxon>
        <taxon>Paenibacillaceae</taxon>
        <taxon>Paenibacillus</taxon>
    </lineage>
</organism>
<keyword evidence="5" id="KW-1185">Reference proteome</keyword>
<evidence type="ECO:0000256" key="3">
    <source>
        <dbReference type="PROSITE-ProRule" id="PRU00339"/>
    </source>
</evidence>
<dbReference type="Proteomes" id="UP000261905">
    <property type="component" value="Unassembled WGS sequence"/>
</dbReference>
<evidence type="ECO:0000256" key="2">
    <source>
        <dbReference type="ARBA" id="ARBA00022803"/>
    </source>
</evidence>
<dbReference type="PANTHER" id="PTHR45586:SF1">
    <property type="entry name" value="LIPOPOLYSACCHARIDE ASSEMBLY PROTEIN B"/>
    <property type="match status" value="1"/>
</dbReference>
<dbReference type="Gene3D" id="1.25.40.10">
    <property type="entry name" value="Tetratricopeptide repeat domain"/>
    <property type="match status" value="2"/>
</dbReference>
<dbReference type="Pfam" id="PF14559">
    <property type="entry name" value="TPR_19"/>
    <property type="match status" value="1"/>
</dbReference>
<feature type="repeat" description="TPR" evidence="3">
    <location>
        <begin position="24"/>
        <end position="57"/>
    </location>
</feature>
<dbReference type="SUPFAM" id="SSF48452">
    <property type="entry name" value="TPR-like"/>
    <property type="match status" value="2"/>
</dbReference>
<reference evidence="4 5" key="1">
    <citation type="submission" date="2018-08" db="EMBL/GenBank/DDBJ databases">
        <title>Paenibacillus sp. M4BSY-1, whole genome shotgun sequence.</title>
        <authorList>
            <person name="Tuo L."/>
        </authorList>
    </citation>
    <scope>NUCLEOTIDE SEQUENCE [LARGE SCALE GENOMIC DNA]</scope>
    <source>
        <strain evidence="4 5">M4BSY-1</strain>
    </source>
</reference>
<dbReference type="AlphaFoldDB" id="A0A371PE08"/>
<keyword evidence="2 3" id="KW-0802">TPR repeat</keyword>
<keyword evidence="1" id="KW-0677">Repeat</keyword>
<gene>
    <name evidence="4" type="ORF">DX130_16475</name>
</gene>
<accession>A0A371PE08</accession>
<dbReference type="EMBL" id="QUBQ01000003">
    <property type="protein sequence ID" value="REK74147.1"/>
    <property type="molecule type" value="Genomic_DNA"/>
</dbReference>
<evidence type="ECO:0000313" key="4">
    <source>
        <dbReference type="EMBL" id="REK74147.1"/>
    </source>
</evidence>
<dbReference type="RefSeq" id="WP_116047291.1">
    <property type="nucleotide sequence ID" value="NZ_QUBQ01000003.1"/>
</dbReference>
<dbReference type="InterPro" id="IPR019734">
    <property type="entry name" value="TPR_rpt"/>
</dbReference>
<name>A0A371PE08_9BACL</name>
<dbReference type="PROSITE" id="PS50005">
    <property type="entry name" value="TPR"/>
    <property type="match status" value="1"/>
</dbReference>
<dbReference type="SMART" id="SM00028">
    <property type="entry name" value="TPR"/>
    <property type="match status" value="3"/>
</dbReference>
<protein>
    <submittedName>
        <fullName evidence="4">DDE transposase family protein</fullName>
    </submittedName>
</protein>
<evidence type="ECO:0000313" key="5">
    <source>
        <dbReference type="Proteomes" id="UP000261905"/>
    </source>
</evidence>
<evidence type="ECO:0000256" key="1">
    <source>
        <dbReference type="ARBA" id="ARBA00022737"/>
    </source>
</evidence>
<comment type="caution">
    <text evidence="4">The sequence shown here is derived from an EMBL/GenBank/DDBJ whole genome shotgun (WGS) entry which is preliminary data.</text>
</comment>
<proteinExistence type="predicted"/>
<sequence length="585" mass="67723">MKEKKRMAVNEGAGTKIIPIQWDATFFFERAVRSLDRYHYDKALKYFRRAVEYEPENPVNHCNMAGIMSEMGNYKESNEILKWIIEELDPEMTECHFYMANNFANMEMYELAEQSLVQYLQEDAEGHYLDEAEEMMGLLQYELERPAPLKNIKSRQGMIEHDQARSLLEEGKFTEAVRILEEIAEQQPDFLAARNNLALAYYYMGLFEKAKTCIQGVLEHEPGNLHALCNLAIFYQHEEDIESLKGLTALLVKTVPFHQEHAFKLATTMGILGEHDVARRHFMRLIKDGEAQQDPCLHHYAAVAAFNSGRLNDAERLWRGTMKLDPASGVAHYYLEQLQLIRSGEAASPLSYHYHLPFEEQFKLWEKSTDGMPDHLKRDPLVRSSFFWALRHGDKHTKLQVIQAFGMIADNEVKDVLRAFLLEPEEDDYLKKIAVFVLRTMGVQEPLQVVLEGKETVIEPNRVPSRLPEWDDKWEAVAQAAISRMSKHYDLVQQHDMMTLWVEFLTRVYPNVPKLAKPEGWAAALEYLTAKMHRRAISYHEVSLRYGTSIATVSKHVKLIDEACGIKEKMKSINSVFFSQQPKED</sequence>
<dbReference type="InterPro" id="IPR051012">
    <property type="entry name" value="CellSynth/LPSAsmb/PSIAsmb"/>
</dbReference>
<dbReference type="InterPro" id="IPR011990">
    <property type="entry name" value="TPR-like_helical_dom_sf"/>
</dbReference>
<dbReference type="OrthoDB" id="600613at2"/>
<dbReference type="PANTHER" id="PTHR45586">
    <property type="entry name" value="TPR REPEAT-CONTAINING PROTEIN PA4667"/>
    <property type="match status" value="1"/>
</dbReference>